<evidence type="ECO:0000313" key="2">
    <source>
        <dbReference type="Proteomes" id="UP000251647"/>
    </source>
</evidence>
<proteinExistence type="predicted"/>
<name>A0A2T3QCV4_PHODM</name>
<organism evidence="1 2">
    <name type="scientific">Photobacterium damselae</name>
    <dbReference type="NCBI Taxonomy" id="38293"/>
    <lineage>
        <taxon>Bacteria</taxon>
        <taxon>Pseudomonadati</taxon>
        <taxon>Pseudomonadota</taxon>
        <taxon>Gammaproteobacteria</taxon>
        <taxon>Vibrionales</taxon>
        <taxon>Vibrionaceae</taxon>
        <taxon>Photobacterium</taxon>
    </lineage>
</organism>
<protein>
    <submittedName>
        <fullName evidence="1">Uncharacterized protein</fullName>
    </submittedName>
</protein>
<dbReference type="OrthoDB" id="5900139at2"/>
<gene>
    <name evidence="1" type="ORF">NCTC11647_02626</name>
</gene>
<evidence type="ECO:0000313" key="1">
    <source>
        <dbReference type="EMBL" id="SPY43711.1"/>
    </source>
</evidence>
<accession>A0A2T3QCV4</accession>
<sequence>MKLLNTADFFKKCRRPIYYKSRLNKLRNSETLILGSISEEIENQDNTINICAQAYIQKKTKGVYQFTGLWTVPTKPSRPMIWCSGDFRLEKSNLIFCNENSEVNLHNFFLICRWLNILKRVTENDYQSILPQDNYYHMNGLPYVFDGLELTKDYITKTPRVTRFKQISGNFVYYKTGNTAKISLEYNIHKILTPPLKAILDIGILTGSVNFDDDTPPWD</sequence>
<dbReference type="RefSeq" id="WP_005307129.1">
    <property type="nucleotide sequence ID" value="NZ_PYOG01000028.1"/>
</dbReference>
<reference evidence="1 2" key="1">
    <citation type="submission" date="2018-06" db="EMBL/GenBank/DDBJ databases">
        <authorList>
            <consortium name="Pathogen Informatics"/>
            <person name="Doyle S."/>
        </authorList>
    </citation>
    <scope>NUCLEOTIDE SEQUENCE [LARGE SCALE GENOMIC DNA]</scope>
    <source>
        <strain evidence="1 2">NCTC11647</strain>
    </source>
</reference>
<dbReference type="EMBL" id="UATL01000002">
    <property type="protein sequence ID" value="SPY43711.1"/>
    <property type="molecule type" value="Genomic_DNA"/>
</dbReference>
<dbReference type="AlphaFoldDB" id="A0A2T3QCV4"/>
<dbReference type="Proteomes" id="UP000251647">
    <property type="component" value="Unassembled WGS sequence"/>
</dbReference>